<feature type="compositionally biased region" description="Polar residues" evidence="2">
    <location>
        <begin position="20"/>
        <end position="35"/>
    </location>
</feature>
<comment type="caution">
    <text evidence="3">The sequence shown here is derived from an EMBL/GenBank/DDBJ whole genome shotgun (WGS) entry which is preliminary data.</text>
</comment>
<name>A0ABD3ETL4_9STRA</name>
<dbReference type="EMBL" id="JBIMZQ010000061">
    <property type="protein sequence ID" value="KAL3657768.1"/>
    <property type="molecule type" value="Genomic_DNA"/>
</dbReference>
<keyword evidence="1" id="KW-0175">Coiled coil</keyword>
<evidence type="ECO:0000313" key="4">
    <source>
        <dbReference type="Proteomes" id="UP001632037"/>
    </source>
</evidence>
<proteinExistence type="predicted"/>
<evidence type="ECO:0000313" key="3">
    <source>
        <dbReference type="EMBL" id="KAL3657768.1"/>
    </source>
</evidence>
<feature type="compositionally biased region" description="Polar residues" evidence="2">
    <location>
        <begin position="62"/>
        <end position="79"/>
    </location>
</feature>
<evidence type="ECO:0000256" key="2">
    <source>
        <dbReference type="SAM" id="MobiDB-lite"/>
    </source>
</evidence>
<feature type="region of interest" description="Disordered" evidence="2">
    <location>
        <begin position="1"/>
        <end position="89"/>
    </location>
</feature>
<dbReference type="Proteomes" id="UP001632037">
    <property type="component" value="Unassembled WGS sequence"/>
</dbReference>
<dbReference type="AlphaFoldDB" id="A0ABD3ETL4"/>
<accession>A0ABD3ETL4</accession>
<gene>
    <name evidence="3" type="ORF">V7S43_017340</name>
</gene>
<evidence type="ECO:0000256" key="1">
    <source>
        <dbReference type="SAM" id="Coils"/>
    </source>
</evidence>
<feature type="coiled-coil region" evidence="1">
    <location>
        <begin position="125"/>
        <end position="184"/>
    </location>
</feature>
<reference evidence="3 4" key="1">
    <citation type="submission" date="2024-09" db="EMBL/GenBank/DDBJ databases">
        <title>Genome sequencing and assembly of Phytophthora oleae, isolate VK10A, causative agent of rot of olive drupes.</title>
        <authorList>
            <person name="Conti Taguali S."/>
            <person name="Riolo M."/>
            <person name="La Spada F."/>
            <person name="Cacciola S.O."/>
            <person name="Dionisio G."/>
        </authorList>
    </citation>
    <scope>NUCLEOTIDE SEQUENCE [LARGE SCALE GENOMIC DNA]</scope>
    <source>
        <strain evidence="3 4">VK10A</strain>
    </source>
</reference>
<keyword evidence="4" id="KW-1185">Reference proteome</keyword>
<evidence type="ECO:0008006" key="5">
    <source>
        <dbReference type="Google" id="ProtNLM"/>
    </source>
</evidence>
<sequence>MEPARPSATGQDLPEIQEILESNTADGIVSSSNAVKPNARKGEAHEQRKRQPSVEGSDPISLVSSHSDSTTTTPISDLESSASQSSQLRIGQHPPEFNVALDDLRCKIPAQIASLRRILVEKEREALQQQQIQQLKAELHHLKQVEAQLAQYEQWSVEALEKELETLQQEIANLSRQIGNALQDELKWLV</sequence>
<organism evidence="3 4">
    <name type="scientific">Phytophthora oleae</name>
    <dbReference type="NCBI Taxonomy" id="2107226"/>
    <lineage>
        <taxon>Eukaryota</taxon>
        <taxon>Sar</taxon>
        <taxon>Stramenopiles</taxon>
        <taxon>Oomycota</taxon>
        <taxon>Peronosporomycetes</taxon>
        <taxon>Peronosporales</taxon>
        <taxon>Peronosporaceae</taxon>
        <taxon>Phytophthora</taxon>
    </lineage>
</organism>
<protein>
    <recommendedName>
        <fullName evidence="5">Enkurin domain-containing protein</fullName>
    </recommendedName>
</protein>